<dbReference type="Proteomes" id="UP000467840">
    <property type="component" value="Chromosome 4"/>
</dbReference>
<dbReference type="EMBL" id="JAAGAX010000010">
    <property type="protein sequence ID" value="KAF2302380.1"/>
    <property type="molecule type" value="Genomic_DNA"/>
</dbReference>
<organism evidence="4 5">
    <name type="scientific">Hevea brasiliensis</name>
    <name type="common">Para rubber tree</name>
    <name type="synonym">Siphonia brasiliensis</name>
    <dbReference type="NCBI Taxonomy" id="3981"/>
    <lineage>
        <taxon>Eukaryota</taxon>
        <taxon>Viridiplantae</taxon>
        <taxon>Streptophyta</taxon>
        <taxon>Embryophyta</taxon>
        <taxon>Tracheophyta</taxon>
        <taxon>Spermatophyta</taxon>
        <taxon>Magnoliopsida</taxon>
        <taxon>eudicotyledons</taxon>
        <taxon>Gunneridae</taxon>
        <taxon>Pentapetalae</taxon>
        <taxon>rosids</taxon>
        <taxon>fabids</taxon>
        <taxon>Malpighiales</taxon>
        <taxon>Euphorbiaceae</taxon>
        <taxon>Crotonoideae</taxon>
        <taxon>Micrandreae</taxon>
        <taxon>Hevea</taxon>
    </lineage>
</organism>
<accession>A0A6A6LLS3</accession>
<feature type="region of interest" description="Disordered" evidence="2">
    <location>
        <begin position="26"/>
        <end position="48"/>
    </location>
</feature>
<dbReference type="AlphaFoldDB" id="A0A6A6LLS3"/>
<name>A0A6A6LLS3_HEVBR</name>
<keyword evidence="1" id="KW-0175">Coiled coil</keyword>
<feature type="coiled-coil region" evidence="1">
    <location>
        <begin position="69"/>
        <end position="96"/>
    </location>
</feature>
<evidence type="ECO:0000313" key="5">
    <source>
        <dbReference type="Proteomes" id="UP000467840"/>
    </source>
</evidence>
<evidence type="ECO:0000313" key="4">
    <source>
        <dbReference type="EMBL" id="KAF2302380.1"/>
    </source>
</evidence>
<feature type="chain" id="PRO_5025617006" description="LOB domain-containing protein" evidence="3">
    <location>
        <begin position="16"/>
        <end position="112"/>
    </location>
</feature>
<gene>
    <name evidence="4" type="ORF">GH714_035871</name>
</gene>
<evidence type="ECO:0000256" key="2">
    <source>
        <dbReference type="SAM" id="MobiDB-lite"/>
    </source>
</evidence>
<evidence type="ECO:0008006" key="6">
    <source>
        <dbReference type="Google" id="ProtNLM"/>
    </source>
</evidence>
<keyword evidence="5" id="KW-1185">Reference proteome</keyword>
<evidence type="ECO:0000256" key="3">
    <source>
        <dbReference type="SAM" id="SignalP"/>
    </source>
</evidence>
<comment type="caution">
    <text evidence="4">The sequence shown here is derived from an EMBL/GenBank/DDBJ whole genome shotgun (WGS) entry which is preliminary data.</text>
</comment>
<reference evidence="4 5" key="1">
    <citation type="journal article" date="2020" name="Mol. Plant">
        <title>The Chromosome-Based Rubber Tree Genome Provides New Insights into Spurge Genome Evolution and Rubber Biosynthesis.</title>
        <authorList>
            <person name="Liu J."/>
            <person name="Shi C."/>
            <person name="Shi C.C."/>
            <person name="Li W."/>
            <person name="Zhang Q.J."/>
            <person name="Zhang Y."/>
            <person name="Li K."/>
            <person name="Lu H.F."/>
            <person name="Shi C."/>
            <person name="Zhu S.T."/>
            <person name="Xiao Z.Y."/>
            <person name="Nan H."/>
            <person name="Yue Y."/>
            <person name="Zhu X.G."/>
            <person name="Wu Y."/>
            <person name="Hong X.N."/>
            <person name="Fan G.Y."/>
            <person name="Tong Y."/>
            <person name="Zhang D."/>
            <person name="Mao C.L."/>
            <person name="Liu Y.L."/>
            <person name="Hao S.J."/>
            <person name="Liu W.Q."/>
            <person name="Lv M.Q."/>
            <person name="Zhang H.B."/>
            <person name="Liu Y."/>
            <person name="Hu-Tang G.R."/>
            <person name="Wang J.P."/>
            <person name="Wang J.H."/>
            <person name="Sun Y.H."/>
            <person name="Ni S.B."/>
            <person name="Chen W.B."/>
            <person name="Zhang X.C."/>
            <person name="Jiao Y.N."/>
            <person name="Eichler E.E."/>
            <person name="Li G.H."/>
            <person name="Liu X."/>
            <person name="Gao L.Z."/>
        </authorList>
    </citation>
    <scope>NUCLEOTIDE SEQUENCE [LARGE SCALE GENOMIC DNA]</scope>
    <source>
        <strain evidence="5">cv. GT1</strain>
        <tissue evidence="4">Leaf</tissue>
    </source>
</reference>
<feature type="signal peptide" evidence="3">
    <location>
        <begin position="1"/>
        <end position="15"/>
    </location>
</feature>
<proteinExistence type="predicted"/>
<sequence>MLVVILLYLCRHLHCELIGYQGEKSSSALPSEERHYSGTGTKEGLNIKRKGPFPPVAQECAQAYAADTWHIMEDQVEQLRRELIEVQHECARLLAESKSMDMINEGRYVMGH</sequence>
<protein>
    <recommendedName>
        <fullName evidence="6">LOB domain-containing protein</fullName>
    </recommendedName>
</protein>
<keyword evidence="3" id="KW-0732">Signal</keyword>
<evidence type="ECO:0000256" key="1">
    <source>
        <dbReference type="SAM" id="Coils"/>
    </source>
</evidence>